<evidence type="ECO:0000313" key="2">
    <source>
        <dbReference type="EMBL" id="RVU04600.1"/>
    </source>
</evidence>
<dbReference type="Proteomes" id="UP000282837">
    <property type="component" value="Unassembled WGS sequence"/>
</dbReference>
<comment type="caution">
    <text evidence="2">The sequence shown here is derived from an EMBL/GenBank/DDBJ whole genome shotgun (WGS) entry which is preliminary data.</text>
</comment>
<dbReference type="EMBL" id="SACO01000007">
    <property type="protein sequence ID" value="RVU04600.1"/>
    <property type="molecule type" value="Genomic_DNA"/>
</dbReference>
<proteinExistence type="predicted"/>
<sequence length="79" mass="8314">MRARALLGGGAALLFAVTQSPLGNHHHQDASISCSGLAPPSACHAFTRLDQILRDPRWAGLGSGHRQSAKGVDHAAEHR</sequence>
<dbReference type="AlphaFoldDB" id="A0A3S2Y6F0"/>
<keyword evidence="3" id="KW-1185">Reference proteome</keyword>
<accession>A0A3S2Y6F0</accession>
<gene>
    <name evidence="2" type="ORF">EOE18_10520</name>
</gene>
<evidence type="ECO:0000256" key="1">
    <source>
        <dbReference type="SAM" id="MobiDB-lite"/>
    </source>
</evidence>
<evidence type="ECO:0000313" key="3">
    <source>
        <dbReference type="Proteomes" id="UP000282837"/>
    </source>
</evidence>
<protein>
    <submittedName>
        <fullName evidence="2">Uncharacterized protein</fullName>
    </submittedName>
</protein>
<reference evidence="2 3" key="1">
    <citation type="submission" date="2019-01" db="EMBL/GenBank/DDBJ databases">
        <authorList>
            <person name="Chen W.-M."/>
        </authorList>
    </citation>
    <scope>NUCLEOTIDE SEQUENCE [LARGE SCALE GENOMIC DNA]</scope>
    <source>
        <strain evidence="2 3">FSY-9</strain>
    </source>
</reference>
<organism evidence="2 3">
    <name type="scientific">Novosphingobium umbonatum</name>
    <dbReference type="NCBI Taxonomy" id="1908524"/>
    <lineage>
        <taxon>Bacteria</taxon>
        <taxon>Pseudomonadati</taxon>
        <taxon>Pseudomonadota</taxon>
        <taxon>Alphaproteobacteria</taxon>
        <taxon>Sphingomonadales</taxon>
        <taxon>Sphingomonadaceae</taxon>
        <taxon>Novosphingobium</taxon>
    </lineage>
</organism>
<name>A0A3S2Y6F0_9SPHN</name>
<feature type="region of interest" description="Disordered" evidence="1">
    <location>
        <begin position="60"/>
        <end position="79"/>
    </location>
</feature>